<dbReference type="InterPro" id="IPR000297">
    <property type="entry name" value="PPIase_PpiC"/>
</dbReference>
<evidence type="ECO:0000313" key="4">
    <source>
        <dbReference type="Proteomes" id="UP000245533"/>
    </source>
</evidence>
<organism evidence="3 4">
    <name type="scientific">Rhodohalobacter mucosus</name>
    <dbReference type="NCBI Taxonomy" id="2079485"/>
    <lineage>
        <taxon>Bacteria</taxon>
        <taxon>Pseudomonadati</taxon>
        <taxon>Balneolota</taxon>
        <taxon>Balneolia</taxon>
        <taxon>Balneolales</taxon>
        <taxon>Balneolaceae</taxon>
        <taxon>Rhodohalobacter</taxon>
    </lineage>
</organism>
<dbReference type="RefSeq" id="WP_109645667.1">
    <property type="nucleotide sequence ID" value="NZ_QGGB01000003.1"/>
</dbReference>
<dbReference type="OrthoDB" id="1524608at2"/>
<dbReference type="PANTHER" id="PTHR47245:SF2">
    <property type="entry name" value="PEPTIDYL-PROLYL CIS-TRANS ISOMERASE HP_0175-RELATED"/>
    <property type="match status" value="1"/>
</dbReference>
<dbReference type="AlphaFoldDB" id="A0A316TWI4"/>
<dbReference type="EMBL" id="QGGB01000003">
    <property type="protein sequence ID" value="PWN07595.1"/>
    <property type="molecule type" value="Genomic_DNA"/>
</dbReference>
<feature type="domain" description="PpiC" evidence="2">
    <location>
        <begin position="119"/>
        <end position="239"/>
    </location>
</feature>
<dbReference type="GO" id="GO:0003755">
    <property type="term" value="F:peptidyl-prolyl cis-trans isomerase activity"/>
    <property type="evidence" value="ECO:0007669"/>
    <property type="project" value="InterPro"/>
</dbReference>
<dbReference type="InterPro" id="IPR050245">
    <property type="entry name" value="PrsA_foldase"/>
</dbReference>
<comment type="caution">
    <text evidence="3">The sequence shown here is derived from an EMBL/GenBank/DDBJ whole genome shotgun (WGS) entry which is preliminary data.</text>
</comment>
<name>A0A316TWI4_9BACT</name>
<dbReference type="Gene3D" id="1.10.4030.10">
    <property type="entry name" value="Porin chaperone SurA, peptide-binding domain"/>
    <property type="match status" value="1"/>
</dbReference>
<dbReference type="Pfam" id="PF13145">
    <property type="entry name" value="Rotamase_2"/>
    <property type="match status" value="1"/>
</dbReference>
<keyword evidence="1" id="KW-0732">Signal</keyword>
<reference evidence="3 4" key="1">
    <citation type="submission" date="2018-05" db="EMBL/GenBank/DDBJ databases">
        <title>Rhodohalobacter halophilus gen. nov., sp. nov., a moderately halophilic member of the family Balneolaceae.</title>
        <authorList>
            <person name="Liu Z.-W."/>
        </authorList>
    </citation>
    <scope>NUCLEOTIDE SEQUENCE [LARGE SCALE GENOMIC DNA]</scope>
    <source>
        <strain evidence="3 4">8A47</strain>
    </source>
</reference>
<dbReference type="Gene3D" id="3.10.50.40">
    <property type="match status" value="1"/>
</dbReference>
<dbReference type="Proteomes" id="UP000245533">
    <property type="component" value="Unassembled WGS sequence"/>
</dbReference>
<evidence type="ECO:0000259" key="2">
    <source>
        <dbReference type="Pfam" id="PF13145"/>
    </source>
</evidence>
<sequence length="294" mass="34499">MHHIRYTLLFTVLFLLAQCTPTYQSDNSPVLASVGNQSLTINEALSQIPGSVMNEDSVQAVQSFIDQWIEKQVAVRQAERMGLQNSASVREKMERLRRQILEEALREQLLLQNLDEVEVTRDEAQNYYQAHKDQFILSERYVRFRHITTRTRTDADNANRDLMRGDEWEDILERYSVNPERQLRESNQFWPISMAAETIPMLNRYLNVIGLTERSPIHYFGGEYHLVQLMEERPAGEAPDLEWLIPQIEEWLRLEKARRITNSYIRNLYLEANSNNEIRVANVNEIESMLRSGN</sequence>
<feature type="signal peptide" evidence="1">
    <location>
        <begin position="1"/>
        <end position="24"/>
    </location>
</feature>
<accession>A0A316TWI4</accession>
<proteinExistence type="predicted"/>
<gene>
    <name evidence="3" type="ORF">DDZ15_04885</name>
</gene>
<dbReference type="PANTHER" id="PTHR47245">
    <property type="entry name" value="PEPTIDYLPROLYL ISOMERASE"/>
    <property type="match status" value="1"/>
</dbReference>
<protein>
    <recommendedName>
        <fullName evidence="2">PpiC domain-containing protein</fullName>
    </recommendedName>
</protein>
<evidence type="ECO:0000256" key="1">
    <source>
        <dbReference type="SAM" id="SignalP"/>
    </source>
</evidence>
<dbReference type="InterPro" id="IPR027304">
    <property type="entry name" value="Trigger_fact/SurA_dom_sf"/>
</dbReference>
<keyword evidence="4" id="KW-1185">Reference proteome</keyword>
<feature type="chain" id="PRO_5016292141" description="PpiC domain-containing protein" evidence="1">
    <location>
        <begin position="25"/>
        <end position="294"/>
    </location>
</feature>
<dbReference type="SUPFAM" id="SSF109998">
    <property type="entry name" value="Triger factor/SurA peptide-binding domain-like"/>
    <property type="match status" value="1"/>
</dbReference>
<dbReference type="InterPro" id="IPR046357">
    <property type="entry name" value="PPIase_dom_sf"/>
</dbReference>
<evidence type="ECO:0000313" key="3">
    <source>
        <dbReference type="EMBL" id="PWN07595.1"/>
    </source>
</evidence>